<dbReference type="InterPro" id="IPR025304">
    <property type="entry name" value="ALIX_V_dom"/>
</dbReference>
<dbReference type="Pfam" id="PF03097">
    <property type="entry name" value="BRO1"/>
    <property type="match status" value="1"/>
</dbReference>
<feature type="compositionally biased region" description="Gly residues" evidence="2">
    <location>
        <begin position="813"/>
        <end position="823"/>
    </location>
</feature>
<dbReference type="InterPro" id="IPR038499">
    <property type="entry name" value="BRO1_sf"/>
</dbReference>
<dbReference type="Gene3D" id="1.20.120.560">
    <property type="entry name" value="alix/aip1 in complex with the ypdl late domain"/>
    <property type="match status" value="1"/>
</dbReference>
<evidence type="ECO:0000313" key="5">
    <source>
        <dbReference type="Proteomes" id="UP001161017"/>
    </source>
</evidence>
<reference evidence="4" key="1">
    <citation type="journal article" date="2023" name="Genome Biol. Evol.">
        <title>First Whole Genome Sequence and Flow Cytometry Genome Size Data for the Lichen-Forming Fungus Ramalina farinacea (Ascomycota).</title>
        <authorList>
            <person name="Llewellyn T."/>
            <person name="Mian S."/>
            <person name="Hill R."/>
            <person name="Leitch I.J."/>
            <person name="Gaya E."/>
        </authorList>
    </citation>
    <scope>NUCLEOTIDE SEQUENCE</scope>
    <source>
        <strain evidence="4">LIQ254RAFAR</strain>
    </source>
</reference>
<feature type="domain" description="BRO1" evidence="3">
    <location>
        <begin position="4"/>
        <end position="397"/>
    </location>
</feature>
<sequence length="857" mass="95298">MASNILFLPFRRTHNAKLSGAIRQYISTKYDQHPDMFVQDMEAIDKLRMEAVNSLEPHVSGIKKLTAYAAQLVFIGGKFPIDIGVDFVWYPALGFNTQRPISQNNLRFELANVLFNLAALYSQLAISLNRSTSDGLKAACNYFCQAAGVIAHIKEKVIPDLRSTPPEDMDIMTLESIQQLLLAQGQECFWSKAVKDNMSDSTIAKLAAKVSDFYDQAAEYGTKSDTISTEWIHHMTAKHHHFAAAAQYRASRECLEKQNYGEEVARLRDSLICVNEALKESRWVNKIVAGDLNGLKARVSDDLKRAERDNDVIYLQSVPHKSELKTIGRAGMATPRAPEEVANPASALGDDGTFGQPLFAKLVPYAVHVAASIYEERKNRLVNNSIIDEIENLTNNLKGLLSSLNLPGSLQALEKPLGLPPSISSHVEEIRQQDGLHKLRMSMHEIAKLKANDVTTYQEGVGLIKSEEAEDNKAKLKHGTNRWTRPSSQQAAEKLYSQVGELDGYLKSAASSDELVKSKLKDCESFIQLMEGPTRALEDFVPSSRHTAALPPHVEQSAVNLRHSLNEAHRLESRRRRKITEIREKAQYDDITRALLTETGRLEREFPMQKIEPAQFEDIFEERLEEYDEEIEYVKSQKADQDDLATRIREANTAFTTARGGKSDATTRERERALQQLETAYLKYKEIINHINGGRTFYNELAKIVTRFRDDCKSFAYQRRVGANQLEADLENAMAGMNLGQGGQNAVLEDQKQREGLRREYAAKAPVTAPLAAPMPQRANVQPPPSVTAGEPSGGVPTSSTTPGMWNPEMGIKFGGGGGGGGAPTQQQPNGSLQNGAYPQARGRPGQWDMSQGLRFS</sequence>
<dbReference type="PANTHER" id="PTHR23030:SF39">
    <property type="entry name" value="PROGRAMMED CELL DEATH 6-INTERACTING PROTEIN"/>
    <property type="match status" value="1"/>
</dbReference>
<dbReference type="PROSITE" id="PS51180">
    <property type="entry name" value="BRO1"/>
    <property type="match status" value="1"/>
</dbReference>
<dbReference type="AlphaFoldDB" id="A0AA43TWQ8"/>
<evidence type="ECO:0000313" key="4">
    <source>
        <dbReference type="EMBL" id="MDI1487142.1"/>
    </source>
</evidence>
<accession>A0AA43TWQ8</accession>
<name>A0AA43TWQ8_9LECA</name>
<dbReference type="InterPro" id="IPR004328">
    <property type="entry name" value="BRO1_dom"/>
</dbReference>
<dbReference type="PANTHER" id="PTHR23030">
    <property type="entry name" value="PCD6 INTERACTING PROTEIN-RELATED"/>
    <property type="match status" value="1"/>
</dbReference>
<dbReference type="Pfam" id="PF13949">
    <property type="entry name" value="ALIX_LYPXL_bnd"/>
    <property type="match status" value="1"/>
</dbReference>
<keyword evidence="5" id="KW-1185">Reference proteome</keyword>
<dbReference type="SMART" id="SM01041">
    <property type="entry name" value="BRO1"/>
    <property type="match status" value="1"/>
</dbReference>
<dbReference type="Gene3D" id="1.25.40.280">
    <property type="entry name" value="alix/aip1 like domains"/>
    <property type="match status" value="1"/>
</dbReference>
<protein>
    <submittedName>
        <fullName evidence="4">PH-response regulator protein palA/rim20</fullName>
    </submittedName>
</protein>
<organism evidence="4 5">
    <name type="scientific">Ramalina farinacea</name>
    <dbReference type="NCBI Taxonomy" id="258253"/>
    <lineage>
        <taxon>Eukaryota</taxon>
        <taxon>Fungi</taxon>
        <taxon>Dikarya</taxon>
        <taxon>Ascomycota</taxon>
        <taxon>Pezizomycotina</taxon>
        <taxon>Lecanoromycetes</taxon>
        <taxon>OSLEUM clade</taxon>
        <taxon>Lecanoromycetidae</taxon>
        <taxon>Lecanorales</taxon>
        <taxon>Lecanorineae</taxon>
        <taxon>Ramalinaceae</taxon>
        <taxon>Ramalina</taxon>
    </lineage>
</organism>
<comment type="caution">
    <text evidence="4">The sequence shown here is derived from an EMBL/GenBank/DDBJ whole genome shotgun (WGS) entry which is preliminary data.</text>
</comment>
<dbReference type="EMBL" id="JAPUFD010000005">
    <property type="protein sequence ID" value="MDI1487142.1"/>
    <property type="molecule type" value="Genomic_DNA"/>
</dbReference>
<proteinExistence type="inferred from homology"/>
<dbReference type="Proteomes" id="UP001161017">
    <property type="component" value="Unassembled WGS sequence"/>
</dbReference>
<feature type="region of interest" description="Disordered" evidence="2">
    <location>
        <begin position="768"/>
        <end position="857"/>
    </location>
</feature>
<feature type="compositionally biased region" description="Polar residues" evidence="2">
    <location>
        <begin position="824"/>
        <end position="837"/>
    </location>
</feature>
<dbReference type="CDD" id="cd09241">
    <property type="entry name" value="BRO1_ScRim20-like"/>
    <property type="match status" value="1"/>
</dbReference>
<dbReference type="Gene3D" id="1.20.140.50">
    <property type="entry name" value="alix/aip1 like domains"/>
    <property type="match status" value="1"/>
</dbReference>
<dbReference type="GO" id="GO:0005768">
    <property type="term" value="C:endosome"/>
    <property type="evidence" value="ECO:0007669"/>
    <property type="project" value="TreeGrafter"/>
</dbReference>
<evidence type="ECO:0000259" key="3">
    <source>
        <dbReference type="PROSITE" id="PS51180"/>
    </source>
</evidence>
<gene>
    <name evidence="4" type="primary">RIM20</name>
    <name evidence="4" type="ORF">OHK93_006410</name>
</gene>
<evidence type="ECO:0000256" key="2">
    <source>
        <dbReference type="SAM" id="MobiDB-lite"/>
    </source>
</evidence>
<comment type="similarity">
    <text evidence="1">Belongs to the palA/RIM20 family.</text>
</comment>
<evidence type="ECO:0000256" key="1">
    <source>
        <dbReference type="ARBA" id="ARBA00038154"/>
    </source>
</evidence>